<dbReference type="EMBL" id="JALXSQ010000042">
    <property type="protein sequence ID" value="MCT2043411.1"/>
    <property type="molecule type" value="Genomic_DNA"/>
</dbReference>
<accession>A0ABT2HZ20</accession>
<dbReference type="RefSeq" id="WP_260104583.1">
    <property type="nucleotide sequence ID" value="NZ_JALXSQ010000042.1"/>
</dbReference>
<dbReference type="InterPro" id="IPR023393">
    <property type="entry name" value="START-like_dom_sf"/>
</dbReference>
<evidence type="ECO:0000313" key="3">
    <source>
        <dbReference type="EMBL" id="MCT2043411.1"/>
    </source>
</evidence>
<organism evidence="3 4">
    <name type="scientific">Pseudoclavibacter albus</name>
    <dbReference type="NCBI Taxonomy" id="272241"/>
    <lineage>
        <taxon>Bacteria</taxon>
        <taxon>Bacillati</taxon>
        <taxon>Actinomycetota</taxon>
        <taxon>Actinomycetes</taxon>
        <taxon>Micrococcales</taxon>
        <taxon>Microbacteriaceae</taxon>
        <taxon>Pseudoclavibacter</taxon>
    </lineage>
</organism>
<feature type="domain" description="Activator of Hsp90 ATPase homologue 1/2-like C-terminal" evidence="2">
    <location>
        <begin position="26"/>
        <end position="129"/>
    </location>
</feature>
<evidence type="ECO:0000259" key="2">
    <source>
        <dbReference type="Pfam" id="PF08327"/>
    </source>
</evidence>
<dbReference type="Pfam" id="PF08327">
    <property type="entry name" value="AHSA1"/>
    <property type="match status" value="1"/>
</dbReference>
<gene>
    <name evidence="3" type="ORF">M3D15_08745</name>
</gene>
<dbReference type="InterPro" id="IPR013538">
    <property type="entry name" value="ASHA1/2-like_C"/>
</dbReference>
<sequence>MRTVRRISLDGHAAIEFIARIPHRTAMVWEAALTPERLSSWIGETVDYEPHEGGDVTLTASDGKVTKGVITDYAPGKRIAFATPNDEVRILVTPIDGTTDFVLINAFANENEAARSAATWHERVARMAKQLDAAEPQRSWQDLYAHYVSEGFEHGATPSGDS</sequence>
<keyword evidence="4" id="KW-1185">Reference proteome</keyword>
<proteinExistence type="inferred from homology"/>
<evidence type="ECO:0000256" key="1">
    <source>
        <dbReference type="ARBA" id="ARBA00006817"/>
    </source>
</evidence>
<dbReference type="Gene3D" id="3.30.530.20">
    <property type="match status" value="1"/>
</dbReference>
<comment type="similarity">
    <text evidence="1">Belongs to the AHA1 family.</text>
</comment>
<name>A0ABT2HZ20_9MICO</name>
<evidence type="ECO:0000313" key="4">
    <source>
        <dbReference type="Proteomes" id="UP001525379"/>
    </source>
</evidence>
<protein>
    <submittedName>
        <fullName evidence="3">SRPBCC domain-containing protein</fullName>
    </submittedName>
</protein>
<dbReference type="Proteomes" id="UP001525379">
    <property type="component" value="Unassembled WGS sequence"/>
</dbReference>
<dbReference type="SUPFAM" id="SSF55961">
    <property type="entry name" value="Bet v1-like"/>
    <property type="match status" value="1"/>
</dbReference>
<reference evidence="3 4" key="1">
    <citation type="submission" date="2022-04" db="EMBL/GenBank/DDBJ databases">
        <title>Human microbiome associated bacterial genomes.</title>
        <authorList>
            <person name="Sandstrom S."/>
            <person name="Salamzade R."/>
            <person name="Kalan L.R."/>
        </authorList>
    </citation>
    <scope>NUCLEOTIDE SEQUENCE [LARGE SCALE GENOMIC DNA]</scope>
    <source>
        <strain evidence="4">p3-SID1799</strain>
    </source>
</reference>
<comment type="caution">
    <text evidence="3">The sequence shown here is derived from an EMBL/GenBank/DDBJ whole genome shotgun (WGS) entry which is preliminary data.</text>
</comment>